<dbReference type="OrthoDB" id="5354164at2759"/>
<dbReference type="AlphaFoldDB" id="A0A318ZGZ9"/>
<evidence type="ECO:0000313" key="2">
    <source>
        <dbReference type="Proteomes" id="UP000248349"/>
    </source>
</evidence>
<name>A0A318ZGZ9_9EURO</name>
<dbReference type="Proteomes" id="UP000248349">
    <property type="component" value="Unassembled WGS sequence"/>
</dbReference>
<proteinExistence type="predicted"/>
<evidence type="ECO:0000313" key="1">
    <source>
        <dbReference type="EMBL" id="PYH42950.1"/>
    </source>
</evidence>
<accession>A0A318ZGZ9</accession>
<reference evidence="1 2" key="1">
    <citation type="submission" date="2016-12" db="EMBL/GenBank/DDBJ databases">
        <title>The genomes of Aspergillus section Nigri reveals drivers in fungal speciation.</title>
        <authorList>
            <consortium name="DOE Joint Genome Institute"/>
            <person name="Vesth T.C."/>
            <person name="Nybo J."/>
            <person name="Theobald S."/>
            <person name="Brandl J."/>
            <person name="Frisvad J.C."/>
            <person name="Nielsen K.F."/>
            <person name="Lyhne E.K."/>
            <person name="Kogle M.E."/>
            <person name="Kuo A."/>
            <person name="Riley R."/>
            <person name="Clum A."/>
            <person name="Nolan M."/>
            <person name="Lipzen A."/>
            <person name="Salamov A."/>
            <person name="Henrissat B."/>
            <person name="Wiebenga A."/>
            <person name="De Vries R.P."/>
            <person name="Grigoriev I.V."/>
            <person name="Mortensen U.H."/>
            <person name="Andersen M.R."/>
            <person name="Baker S.E."/>
        </authorList>
    </citation>
    <scope>NUCLEOTIDE SEQUENCE [LARGE SCALE GENOMIC DNA]</scope>
    <source>
        <strain evidence="1 2">JOP 1030-1</strain>
    </source>
</reference>
<protein>
    <submittedName>
        <fullName evidence="1">Uncharacterized protein</fullName>
    </submittedName>
</protein>
<feature type="non-terminal residue" evidence="1">
    <location>
        <position position="142"/>
    </location>
</feature>
<sequence>LSLPEAFSCIALLDSRRHDVPFDKLHHAIAISSTDSLYVSTSLLSDPWNQQESQDIVKITEWPQTTYEVFDGCLDDRFGSTSLHLRFTDDVSGIDVGPSLCKDSMVYLVEALISLHDHKYWVADLDVNKSLQRASLRRVRSY</sequence>
<keyword evidence="2" id="KW-1185">Reference proteome</keyword>
<gene>
    <name evidence="1" type="ORF">BP01DRAFT_268065</name>
</gene>
<organism evidence="1 2">
    <name type="scientific">Aspergillus saccharolyticus JOP 1030-1</name>
    <dbReference type="NCBI Taxonomy" id="1450539"/>
    <lineage>
        <taxon>Eukaryota</taxon>
        <taxon>Fungi</taxon>
        <taxon>Dikarya</taxon>
        <taxon>Ascomycota</taxon>
        <taxon>Pezizomycotina</taxon>
        <taxon>Eurotiomycetes</taxon>
        <taxon>Eurotiomycetidae</taxon>
        <taxon>Eurotiales</taxon>
        <taxon>Aspergillaceae</taxon>
        <taxon>Aspergillus</taxon>
        <taxon>Aspergillus subgen. Circumdati</taxon>
    </lineage>
</organism>
<feature type="non-terminal residue" evidence="1">
    <location>
        <position position="1"/>
    </location>
</feature>
<dbReference type="GeneID" id="37072590"/>
<dbReference type="RefSeq" id="XP_025428932.1">
    <property type="nucleotide sequence ID" value="XM_025571362.1"/>
</dbReference>
<dbReference type="EMBL" id="KZ821247">
    <property type="protein sequence ID" value="PYH42950.1"/>
    <property type="molecule type" value="Genomic_DNA"/>
</dbReference>